<dbReference type="Proteomes" id="UP000288805">
    <property type="component" value="Unassembled WGS sequence"/>
</dbReference>
<gene>
    <name evidence="1" type="primary">RE2_624</name>
    <name evidence="1" type="ORF">CK203_044025</name>
</gene>
<accession>A0A438HTM5</accession>
<dbReference type="PANTHER" id="PTHR11439">
    <property type="entry name" value="GAG-POL-RELATED RETROTRANSPOSON"/>
    <property type="match status" value="1"/>
</dbReference>
<comment type="caution">
    <text evidence="1">The sequence shown here is derived from an EMBL/GenBank/DDBJ whole genome shotgun (WGS) entry which is preliminary data.</text>
</comment>
<dbReference type="AlphaFoldDB" id="A0A438HTM5"/>
<proteinExistence type="predicted"/>
<dbReference type="EMBL" id="QGNW01000180">
    <property type="protein sequence ID" value="RVW87806.1"/>
    <property type="molecule type" value="Genomic_DNA"/>
</dbReference>
<reference evidence="1 2" key="1">
    <citation type="journal article" date="2018" name="PLoS Genet.">
        <title>Population sequencing reveals clonal diversity and ancestral inbreeding in the grapevine cultivar Chardonnay.</title>
        <authorList>
            <person name="Roach M.J."/>
            <person name="Johnson D.L."/>
            <person name="Bohlmann J."/>
            <person name="van Vuuren H.J."/>
            <person name="Jones S.J."/>
            <person name="Pretorius I.S."/>
            <person name="Schmidt S.A."/>
            <person name="Borneman A.R."/>
        </authorList>
    </citation>
    <scope>NUCLEOTIDE SEQUENCE [LARGE SCALE GENOMIC DNA]</scope>
    <source>
        <strain evidence="2">cv. Chardonnay</strain>
        <tissue evidence="1">Leaf</tissue>
    </source>
</reference>
<protein>
    <submittedName>
        <fullName evidence="1">Retrovirus-related Pol polyprotein from transposon RE2</fullName>
    </submittedName>
</protein>
<dbReference type="PANTHER" id="PTHR11439:SF483">
    <property type="entry name" value="PEPTIDE SYNTHASE GLIP-LIKE, PUTATIVE (AFU_ORTHOLOGUE AFUA_3G12920)-RELATED"/>
    <property type="match status" value="1"/>
</dbReference>
<evidence type="ECO:0000313" key="1">
    <source>
        <dbReference type="EMBL" id="RVW87806.1"/>
    </source>
</evidence>
<evidence type="ECO:0000313" key="2">
    <source>
        <dbReference type="Proteomes" id="UP000288805"/>
    </source>
</evidence>
<sequence length="166" mass="18551">MNVKASCGCSAILHVDPTRNCILSQHFHAPTDIYWKSTTRILRYLKGTVNHGIYFSKRTLALTAYYDVDWARDAINRRSTTGYNIFLGPCLVSWCARKQSVVSRSGTSNGGDRIILDTYVVERPPSHFAFTTYGVGGVRLWTIDGTSNSKAKHDVQLDLTVDESQS</sequence>
<name>A0A438HTM5_VITVI</name>
<organism evidence="1 2">
    <name type="scientific">Vitis vinifera</name>
    <name type="common">Grape</name>
    <dbReference type="NCBI Taxonomy" id="29760"/>
    <lineage>
        <taxon>Eukaryota</taxon>
        <taxon>Viridiplantae</taxon>
        <taxon>Streptophyta</taxon>
        <taxon>Embryophyta</taxon>
        <taxon>Tracheophyta</taxon>
        <taxon>Spermatophyta</taxon>
        <taxon>Magnoliopsida</taxon>
        <taxon>eudicotyledons</taxon>
        <taxon>Gunneridae</taxon>
        <taxon>Pentapetalae</taxon>
        <taxon>rosids</taxon>
        <taxon>Vitales</taxon>
        <taxon>Vitaceae</taxon>
        <taxon>Viteae</taxon>
        <taxon>Vitis</taxon>
    </lineage>
</organism>